<gene>
    <name evidence="1" type="ORF">METBISCDRAFT_22271</name>
</gene>
<dbReference type="AlphaFoldDB" id="A0A4P9ZFC1"/>
<protein>
    <submittedName>
        <fullName evidence="1">Uncharacterized protein</fullName>
    </submittedName>
</protein>
<dbReference type="EMBL" id="ML004440">
    <property type="protein sequence ID" value="RKP31528.1"/>
    <property type="molecule type" value="Genomic_DNA"/>
</dbReference>
<name>A0A4P9ZFC1_9ASCO</name>
<keyword evidence="2" id="KW-1185">Reference proteome</keyword>
<evidence type="ECO:0000313" key="2">
    <source>
        <dbReference type="Proteomes" id="UP000268321"/>
    </source>
</evidence>
<organism evidence="1 2">
    <name type="scientific">Metschnikowia bicuspidata</name>
    <dbReference type="NCBI Taxonomy" id="27322"/>
    <lineage>
        <taxon>Eukaryota</taxon>
        <taxon>Fungi</taxon>
        <taxon>Dikarya</taxon>
        <taxon>Ascomycota</taxon>
        <taxon>Saccharomycotina</taxon>
        <taxon>Pichiomycetes</taxon>
        <taxon>Metschnikowiaceae</taxon>
        <taxon>Metschnikowia</taxon>
    </lineage>
</organism>
<accession>A0A4P9ZFC1</accession>
<reference evidence="2" key="1">
    <citation type="journal article" date="2018" name="Nat. Microbiol.">
        <title>Leveraging single-cell genomics to expand the fungal tree of life.</title>
        <authorList>
            <person name="Ahrendt S.R."/>
            <person name="Quandt C.A."/>
            <person name="Ciobanu D."/>
            <person name="Clum A."/>
            <person name="Salamov A."/>
            <person name="Andreopoulos B."/>
            <person name="Cheng J.F."/>
            <person name="Woyke T."/>
            <person name="Pelin A."/>
            <person name="Henrissat B."/>
            <person name="Reynolds N.K."/>
            <person name="Benny G.L."/>
            <person name="Smith M.E."/>
            <person name="James T.Y."/>
            <person name="Grigoriev I.V."/>
        </authorList>
    </citation>
    <scope>NUCLEOTIDE SEQUENCE [LARGE SCALE GENOMIC DNA]</scope>
    <source>
        <strain evidence="2">Baker2002</strain>
    </source>
</reference>
<proteinExistence type="predicted"/>
<evidence type="ECO:0000313" key="1">
    <source>
        <dbReference type="EMBL" id="RKP31528.1"/>
    </source>
</evidence>
<dbReference type="Proteomes" id="UP000268321">
    <property type="component" value="Unassembled WGS sequence"/>
</dbReference>
<sequence length="111" mass="12042">MPLCPAINIPKPKGILAVFHFPSISFVLEPKAEIKNDRQSFYGEESPRVTGNGWNPDVHDFRSGSVSAAANDTLACNHPETIVTVVYASLAYDPAEIVALTPTLNSMNRSN</sequence>